<sequence length="144" mass="16641">MDSYSSGISSSPSNQSSSSSIHSLFTLPIIDSIPKHEVLLNNMPLRGADICTVHIWLDLWFWAKRMDMATRLQIDCITWNAANIYGLSKRQLRRDLKMWSFEKNICEELARDIVKARKIAMSFHKGRFGASRLIEEMVWRCSEC</sequence>
<reference evidence="2" key="2">
    <citation type="submission" date="2015-01" db="EMBL/GenBank/DDBJ databases">
        <title>Evolutionary Origins and Diversification of the Mycorrhizal Mutualists.</title>
        <authorList>
            <consortium name="DOE Joint Genome Institute"/>
            <consortium name="Mycorrhizal Genomics Consortium"/>
            <person name="Kohler A."/>
            <person name="Kuo A."/>
            <person name="Nagy L.G."/>
            <person name="Floudas D."/>
            <person name="Copeland A."/>
            <person name="Barry K.W."/>
            <person name="Cichocki N."/>
            <person name="Veneault-Fourrey C."/>
            <person name="LaButti K."/>
            <person name="Lindquist E.A."/>
            <person name="Lipzen A."/>
            <person name="Lundell T."/>
            <person name="Morin E."/>
            <person name="Murat C."/>
            <person name="Riley R."/>
            <person name="Ohm R."/>
            <person name="Sun H."/>
            <person name="Tunlid A."/>
            <person name="Henrissat B."/>
            <person name="Grigoriev I.V."/>
            <person name="Hibbett D.S."/>
            <person name="Martin F."/>
        </authorList>
    </citation>
    <scope>NUCLEOTIDE SEQUENCE [LARGE SCALE GENOMIC DNA]</scope>
    <source>
        <strain evidence="2">Zn</strain>
    </source>
</reference>
<evidence type="ECO:0000313" key="2">
    <source>
        <dbReference type="Proteomes" id="UP000054321"/>
    </source>
</evidence>
<gene>
    <name evidence="1" type="ORF">OIDMADRAFT_58796</name>
</gene>
<dbReference type="Proteomes" id="UP000054321">
    <property type="component" value="Unassembled WGS sequence"/>
</dbReference>
<proteinExistence type="predicted"/>
<dbReference type="HOGENOM" id="CLU_1797046_0_0_1"/>
<organism evidence="1 2">
    <name type="scientific">Oidiodendron maius (strain Zn)</name>
    <dbReference type="NCBI Taxonomy" id="913774"/>
    <lineage>
        <taxon>Eukaryota</taxon>
        <taxon>Fungi</taxon>
        <taxon>Dikarya</taxon>
        <taxon>Ascomycota</taxon>
        <taxon>Pezizomycotina</taxon>
        <taxon>Leotiomycetes</taxon>
        <taxon>Leotiomycetes incertae sedis</taxon>
        <taxon>Myxotrichaceae</taxon>
        <taxon>Oidiodendron</taxon>
    </lineage>
</organism>
<name>A0A0C3CC14_OIDMZ</name>
<evidence type="ECO:0000313" key="1">
    <source>
        <dbReference type="EMBL" id="KIM96478.1"/>
    </source>
</evidence>
<keyword evidence="2" id="KW-1185">Reference proteome</keyword>
<dbReference type="AlphaFoldDB" id="A0A0C3CC14"/>
<dbReference type="InParanoid" id="A0A0C3CC14"/>
<accession>A0A0C3CC14</accession>
<reference evidence="1 2" key="1">
    <citation type="submission" date="2014-04" db="EMBL/GenBank/DDBJ databases">
        <authorList>
            <consortium name="DOE Joint Genome Institute"/>
            <person name="Kuo A."/>
            <person name="Martino E."/>
            <person name="Perotto S."/>
            <person name="Kohler A."/>
            <person name="Nagy L.G."/>
            <person name="Floudas D."/>
            <person name="Copeland A."/>
            <person name="Barry K.W."/>
            <person name="Cichocki N."/>
            <person name="Veneault-Fourrey C."/>
            <person name="LaButti K."/>
            <person name="Lindquist E.A."/>
            <person name="Lipzen A."/>
            <person name="Lundell T."/>
            <person name="Morin E."/>
            <person name="Murat C."/>
            <person name="Sun H."/>
            <person name="Tunlid A."/>
            <person name="Henrissat B."/>
            <person name="Grigoriev I.V."/>
            <person name="Hibbett D.S."/>
            <person name="Martin F."/>
            <person name="Nordberg H.P."/>
            <person name="Cantor M.N."/>
            <person name="Hua S.X."/>
        </authorList>
    </citation>
    <scope>NUCLEOTIDE SEQUENCE [LARGE SCALE GENOMIC DNA]</scope>
    <source>
        <strain evidence="1 2">Zn</strain>
    </source>
</reference>
<dbReference type="EMBL" id="KN832884">
    <property type="protein sequence ID" value="KIM96478.1"/>
    <property type="molecule type" value="Genomic_DNA"/>
</dbReference>
<protein>
    <submittedName>
        <fullName evidence="1">Uncharacterized protein</fullName>
    </submittedName>
</protein>